<proteinExistence type="predicted"/>
<gene>
    <name evidence="1" type="ORF">BV25DRAFT_1820172</name>
</gene>
<accession>A0ACB8TF15</accession>
<name>A0ACB8TF15_9AGAM</name>
<evidence type="ECO:0000313" key="1">
    <source>
        <dbReference type="EMBL" id="KAI0067017.1"/>
    </source>
</evidence>
<dbReference type="EMBL" id="MU277191">
    <property type="protein sequence ID" value="KAI0067017.1"/>
    <property type="molecule type" value="Genomic_DNA"/>
</dbReference>
<reference evidence="1" key="1">
    <citation type="submission" date="2021-03" db="EMBL/GenBank/DDBJ databases">
        <authorList>
            <consortium name="DOE Joint Genome Institute"/>
            <person name="Ahrendt S."/>
            <person name="Looney B.P."/>
            <person name="Miyauchi S."/>
            <person name="Morin E."/>
            <person name="Drula E."/>
            <person name="Courty P.E."/>
            <person name="Chicoki N."/>
            <person name="Fauchery L."/>
            <person name="Kohler A."/>
            <person name="Kuo A."/>
            <person name="Labutti K."/>
            <person name="Pangilinan J."/>
            <person name="Lipzen A."/>
            <person name="Riley R."/>
            <person name="Andreopoulos W."/>
            <person name="He G."/>
            <person name="Johnson J."/>
            <person name="Barry K.W."/>
            <person name="Grigoriev I.V."/>
            <person name="Nagy L."/>
            <person name="Hibbett D."/>
            <person name="Henrissat B."/>
            <person name="Matheny P.B."/>
            <person name="Labbe J."/>
            <person name="Martin F."/>
        </authorList>
    </citation>
    <scope>NUCLEOTIDE SEQUENCE</scope>
    <source>
        <strain evidence="1">HHB10654</strain>
    </source>
</reference>
<comment type="caution">
    <text evidence="1">The sequence shown here is derived from an EMBL/GenBank/DDBJ whole genome shotgun (WGS) entry which is preliminary data.</text>
</comment>
<keyword evidence="2" id="KW-1185">Reference proteome</keyword>
<organism evidence="1 2">
    <name type="scientific">Artomyces pyxidatus</name>
    <dbReference type="NCBI Taxonomy" id="48021"/>
    <lineage>
        <taxon>Eukaryota</taxon>
        <taxon>Fungi</taxon>
        <taxon>Dikarya</taxon>
        <taxon>Basidiomycota</taxon>
        <taxon>Agaricomycotina</taxon>
        <taxon>Agaricomycetes</taxon>
        <taxon>Russulales</taxon>
        <taxon>Auriscalpiaceae</taxon>
        <taxon>Artomyces</taxon>
    </lineage>
</organism>
<evidence type="ECO:0000313" key="2">
    <source>
        <dbReference type="Proteomes" id="UP000814140"/>
    </source>
</evidence>
<sequence>MGQTSQRVRQPVQSIPQVVFIEQHSEHASPSSPPPTTPVMPAPPFSSNHVQQQPLPALYLYPLNDSFIPKHIHLPPDQRTKIGRQTNAKTAPGERNGYFDSKVLSRQHAEVWEEGGKIYIKDVKSSNGTFINGERLSAEGAESEPFELKTDDIVEFGIDIVGEDNKTIVHHKVAARVVCVLTEQDASVAARVEQHQNPPNLSGLSGQPGSSNGNNAFNFSGAQGGPGPAQRRPTVQQGLVGIGGMGANMRQPGKSGLTFDHILNRLQGELQKSRETGAELHSLTGAMNDIHETLGGNIPQTLPPYPQSIPPVLPPQPSLPTEPAPNSNSTTSPAVLAELQSQLQDTQHELATHVDKIRALEGKLAEHEAIKREVSSLREFMEAEKREQEEIRARRRRADGRPEDDDSDFSADDDDTRSVTTVTPHELERVDEEDEEQLAAEEEEEEERRRRRDELGRPRTPEPTGMGMYDEDESKSHLAPRSRSTSPPPRETQASHPSPSAVPEDVSARLTTLSTQLELALELSRTLQTQHAAAQTTISLLESKVSALESLVQSSQTQAQSQAAEVTEERASLTALVAEWKKGVEGQWSGVKEEWAQERDRLSKARDEWETRMLAAEERVGAAVSKVDAGLSSFEQQNAYQPKQNGNARLGGLVTPPSPRSLSSDSGSGKPRQRKRRPSSRGRTRSHSTGSKEDGYTSSSEGQAHLDDKSSAASVAAGGLPPNPSSPPRSRPRSPWLPEGDSDSDEHDGAHSRTRGGARKERSMGAYPITPESSVRKVSSGSSATMTTEDDALPNRSEAQDRLFRSGPFDPHARLTPTQVQTAVGVLVLSVAAAAVLWRVKGTE</sequence>
<dbReference type="Proteomes" id="UP000814140">
    <property type="component" value="Unassembled WGS sequence"/>
</dbReference>
<protein>
    <submittedName>
        <fullName evidence="1">Uncharacterized protein</fullName>
    </submittedName>
</protein>
<reference evidence="1" key="2">
    <citation type="journal article" date="2022" name="New Phytol.">
        <title>Evolutionary transition to the ectomycorrhizal habit in the genomes of a hyperdiverse lineage of mushroom-forming fungi.</title>
        <authorList>
            <person name="Looney B."/>
            <person name="Miyauchi S."/>
            <person name="Morin E."/>
            <person name="Drula E."/>
            <person name="Courty P.E."/>
            <person name="Kohler A."/>
            <person name="Kuo A."/>
            <person name="LaButti K."/>
            <person name="Pangilinan J."/>
            <person name="Lipzen A."/>
            <person name="Riley R."/>
            <person name="Andreopoulos W."/>
            <person name="He G."/>
            <person name="Johnson J."/>
            <person name="Nolan M."/>
            <person name="Tritt A."/>
            <person name="Barry K.W."/>
            <person name="Grigoriev I.V."/>
            <person name="Nagy L.G."/>
            <person name="Hibbett D."/>
            <person name="Henrissat B."/>
            <person name="Matheny P.B."/>
            <person name="Labbe J."/>
            <person name="Martin F.M."/>
        </authorList>
    </citation>
    <scope>NUCLEOTIDE SEQUENCE</scope>
    <source>
        <strain evidence="1">HHB10654</strain>
    </source>
</reference>